<evidence type="ECO:0000313" key="1">
    <source>
        <dbReference type="EMBL" id="MBK4727922.1"/>
    </source>
</evidence>
<protein>
    <submittedName>
        <fullName evidence="1">Uncharacterized protein</fullName>
    </submittedName>
</protein>
<organism evidence="1 2">
    <name type="scientific">Enterobacter agglomerans</name>
    <name type="common">Erwinia herbicola</name>
    <name type="synonym">Pantoea agglomerans</name>
    <dbReference type="NCBI Taxonomy" id="549"/>
    <lineage>
        <taxon>Bacteria</taxon>
        <taxon>Pseudomonadati</taxon>
        <taxon>Pseudomonadota</taxon>
        <taxon>Gammaproteobacteria</taxon>
        <taxon>Enterobacterales</taxon>
        <taxon>Erwiniaceae</taxon>
        <taxon>Pantoea</taxon>
        <taxon>Pantoea agglomerans group</taxon>
    </lineage>
</organism>
<gene>
    <name evidence="1" type="ORF">JJL49_22100</name>
</gene>
<keyword evidence="2" id="KW-1185">Reference proteome</keyword>
<evidence type="ECO:0000313" key="2">
    <source>
        <dbReference type="Proteomes" id="UP000633731"/>
    </source>
</evidence>
<dbReference type="Proteomes" id="UP000633731">
    <property type="component" value="Unassembled WGS sequence"/>
</dbReference>
<dbReference type="EMBL" id="JAEOXF010000020">
    <property type="protein sequence ID" value="MBK4727922.1"/>
    <property type="molecule type" value="Genomic_DNA"/>
</dbReference>
<reference evidence="1" key="1">
    <citation type="submission" date="2021-01" db="EMBL/GenBank/DDBJ databases">
        <title>Draft genome of Pantoea agglomerans Eh 335.</title>
        <authorList>
            <person name="Emsley S.A."/>
            <person name="Oline D.K."/>
            <person name="Saw J.H."/>
            <person name="Ushijima B."/>
            <person name="Videau P."/>
            <person name="Koyack M.J."/>
        </authorList>
    </citation>
    <scope>NUCLEOTIDE SEQUENCE</scope>
    <source>
        <strain evidence="1">Eh 335</strain>
    </source>
</reference>
<comment type="caution">
    <text evidence="1">The sequence shown here is derived from an EMBL/GenBank/DDBJ whole genome shotgun (WGS) entry which is preliminary data.</text>
</comment>
<name>A0ACC5RTX3_ENTAG</name>
<sequence length="93" mass="10687">MRKNAVFPSTFPFTIMPLFRFVRQTSKSIQLDPVHAAINFTDRNNWQLKYQTLVGKINLQGGKSLMYSTKKHPIGCFFRQYRSSGTTVAVLSQ</sequence>
<proteinExistence type="predicted"/>
<accession>A0ACC5RTX3</accession>